<dbReference type="Proteomes" id="UP000430670">
    <property type="component" value="Unassembled WGS sequence"/>
</dbReference>
<keyword evidence="6" id="KW-1185">Reference proteome</keyword>
<accession>A0A6I3SMX8</accession>
<dbReference type="SUPFAM" id="SSF52540">
    <property type="entry name" value="P-loop containing nucleoside triphosphate hydrolases"/>
    <property type="match status" value="2"/>
</dbReference>
<dbReference type="InterPro" id="IPR003593">
    <property type="entry name" value="AAA+_ATPase"/>
</dbReference>
<dbReference type="EMBL" id="WNKU01000023">
    <property type="protein sequence ID" value="MTV50351.1"/>
    <property type="molecule type" value="Genomic_DNA"/>
</dbReference>
<dbReference type="Pfam" id="PF00004">
    <property type="entry name" value="AAA"/>
    <property type="match status" value="2"/>
</dbReference>
<evidence type="ECO:0000313" key="5">
    <source>
        <dbReference type="EMBL" id="MTV50351.1"/>
    </source>
</evidence>
<proteinExistence type="inferred from homology"/>
<comment type="similarity">
    <text evidence="1">Belongs to the AAA ATPase family.</text>
</comment>
<dbReference type="Gene3D" id="3.40.50.300">
    <property type="entry name" value="P-loop containing nucleotide triphosphate hydrolases"/>
    <property type="match status" value="2"/>
</dbReference>
<dbReference type="GO" id="GO:0016887">
    <property type="term" value="F:ATP hydrolysis activity"/>
    <property type="evidence" value="ECO:0007669"/>
    <property type="project" value="InterPro"/>
</dbReference>
<protein>
    <submittedName>
        <fullName evidence="5">AAA family ATPase</fullName>
    </submittedName>
</protein>
<feature type="domain" description="AAA+ ATPase" evidence="4">
    <location>
        <begin position="535"/>
        <end position="667"/>
    </location>
</feature>
<dbReference type="RefSeq" id="WP_155477438.1">
    <property type="nucleotide sequence ID" value="NZ_WNKU01000023.1"/>
</dbReference>
<keyword evidence="3" id="KW-0067">ATP-binding</keyword>
<evidence type="ECO:0000256" key="3">
    <source>
        <dbReference type="ARBA" id="ARBA00022840"/>
    </source>
</evidence>
<dbReference type="CDD" id="cd19481">
    <property type="entry name" value="RecA-like_protease"/>
    <property type="match status" value="1"/>
</dbReference>
<dbReference type="PANTHER" id="PTHR23073">
    <property type="entry name" value="26S PROTEASOME REGULATORY SUBUNIT"/>
    <property type="match status" value="1"/>
</dbReference>
<gene>
    <name evidence="5" type="ORF">GJ688_15380</name>
</gene>
<dbReference type="InterPro" id="IPR050221">
    <property type="entry name" value="26S_Proteasome_ATPase"/>
</dbReference>
<name>A0A6I3SMX8_HELMO</name>
<sequence>MNTYKVEQEVEIPRIERVVGQSPFRCVYVMNQGYRNIHDHLVDELELLKLRIRRLLLIRQTGRPESPPRPFKGLVVSDEEVEQLLGNHPIHPESHEDIRRMTEEIDLWTRQIQSKREWSQKKGLRLPLDHLSQTFSLSPLEEQCILLCLALECDCRYEKLYAYLQDDLNCKYPTADLAMQLLCSTGEERRLLQLALLPSSVLFRSQILRFEPGTGSIYKRALYLEEGVLSFLLGGEQLDRQIESFVDLFHEDDRPDELIAGQEIQSKLRRFTGKQGIYYLWGPAGSGKTLHVRHLSAFLKRPLLIAHLDRMFMPLDRFREILQLLFREARLRNAVLCFANVHTLIEESDPSLKESRMPQGSLHTLLRQIPSFPGMIFMLADRVWKPSGFHHSVAFLAVELKAPDQLDRIRLWETFAQEYQFVSPLDWAALAGKFRFTAGQIREALMTAQTLANWNPSDRSGESPIHSKDLHQACLSVSDHKLADKATRIRLNYRWEELVLPRAQKEQLKSACNHVRYRHIVYGQWGFEQKLPYGKGLSMLFAGPPGTGKTMAAQVVAQELQLELYKIDLSQVVSKYVGETEKNLRQVYQEAQRSNAILFFDECDALFGKRSDVKDSHDRYANIQTAFLLQKAEEYDGISILATNLSKHIDDAFLRRFTYVIDFPFPDGEYREIIWRSMFTQDTPVSDDIDFEFLSTQFEIAGGNIKNIVVAAAFLAAEQSEPIGMKHLIHAAKQEMQKIGKLLFQDALGTYSGF</sequence>
<dbReference type="GO" id="GO:0005524">
    <property type="term" value="F:ATP binding"/>
    <property type="evidence" value="ECO:0007669"/>
    <property type="project" value="UniProtKB-KW"/>
</dbReference>
<evidence type="ECO:0000259" key="4">
    <source>
        <dbReference type="SMART" id="SM00382"/>
    </source>
</evidence>
<dbReference type="Pfam" id="PF22977">
    <property type="entry name" value="WHD"/>
    <property type="match status" value="1"/>
</dbReference>
<dbReference type="AlphaFoldDB" id="A0A6I3SMX8"/>
<comment type="caution">
    <text evidence="5">The sequence shown here is derived from an EMBL/GenBank/DDBJ whole genome shotgun (WGS) entry which is preliminary data.</text>
</comment>
<keyword evidence="2" id="KW-0547">Nucleotide-binding</keyword>
<evidence type="ECO:0000256" key="1">
    <source>
        <dbReference type="ARBA" id="ARBA00006914"/>
    </source>
</evidence>
<dbReference type="InterPro" id="IPR003959">
    <property type="entry name" value="ATPase_AAA_core"/>
</dbReference>
<dbReference type="InterPro" id="IPR054472">
    <property type="entry name" value="WHD"/>
</dbReference>
<dbReference type="InterPro" id="IPR027417">
    <property type="entry name" value="P-loop_NTPase"/>
</dbReference>
<organism evidence="5 6">
    <name type="scientific">Heliobacterium mobile</name>
    <name type="common">Heliobacillus mobilis</name>
    <dbReference type="NCBI Taxonomy" id="28064"/>
    <lineage>
        <taxon>Bacteria</taxon>
        <taxon>Bacillati</taxon>
        <taxon>Bacillota</taxon>
        <taxon>Clostridia</taxon>
        <taxon>Eubacteriales</taxon>
        <taxon>Heliobacteriaceae</taxon>
        <taxon>Heliobacterium</taxon>
    </lineage>
</organism>
<reference evidence="5 6" key="1">
    <citation type="submission" date="2019-11" db="EMBL/GenBank/DDBJ databases">
        <title>Whole-genome sequence of a the green, strictly anaerobic photosynthetic bacterium Heliobacillus mobilis DSM 6151.</title>
        <authorList>
            <person name="Kyndt J.A."/>
            <person name="Meyer T.E."/>
        </authorList>
    </citation>
    <scope>NUCLEOTIDE SEQUENCE [LARGE SCALE GENOMIC DNA]</scope>
    <source>
        <strain evidence="5 6">DSM 6151</strain>
    </source>
</reference>
<dbReference type="SMART" id="SM00382">
    <property type="entry name" value="AAA"/>
    <property type="match status" value="2"/>
</dbReference>
<feature type="domain" description="AAA+ ATPase" evidence="4">
    <location>
        <begin position="274"/>
        <end position="501"/>
    </location>
</feature>
<evidence type="ECO:0000313" key="6">
    <source>
        <dbReference type="Proteomes" id="UP000430670"/>
    </source>
</evidence>
<dbReference type="OrthoDB" id="9806903at2"/>
<evidence type="ECO:0000256" key="2">
    <source>
        <dbReference type="ARBA" id="ARBA00022741"/>
    </source>
</evidence>